<comment type="caution">
    <text evidence="1">The sequence shown here is derived from an EMBL/GenBank/DDBJ whole genome shotgun (WGS) entry which is preliminary data.</text>
</comment>
<name>A0AAV4TLK8_9ARAC</name>
<proteinExistence type="predicted"/>
<gene>
    <name evidence="1" type="ORF">CDAR_87521</name>
</gene>
<dbReference type="AlphaFoldDB" id="A0AAV4TLK8"/>
<accession>A0AAV4TLK8</accession>
<evidence type="ECO:0000313" key="1">
    <source>
        <dbReference type="EMBL" id="GIY46282.1"/>
    </source>
</evidence>
<organism evidence="1 2">
    <name type="scientific">Caerostris darwini</name>
    <dbReference type="NCBI Taxonomy" id="1538125"/>
    <lineage>
        <taxon>Eukaryota</taxon>
        <taxon>Metazoa</taxon>
        <taxon>Ecdysozoa</taxon>
        <taxon>Arthropoda</taxon>
        <taxon>Chelicerata</taxon>
        <taxon>Arachnida</taxon>
        <taxon>Araneae</taxon>
        <taxon>Araneomorphae</taxon>
        <taxon>Entelegynae</taxon>
        <taxon>Araneoidea</taxon>
        <taxon>Araneidae</taxon>
        <taxon>Caerostris</taxon>
    </lineage>
</organism>
<reference evidence="1 2" key="1">
    <citation type="submission" date="2021-06" db="EMBL/GenBank/DDBJ databases">
        <title>Caerostris darwini draft genome.</title>
        <authorList>
            <person name="Kono N."/>
            <person name="Arakawa K."/>
        </authorList>
    </citation>
    <scope>NUCLEOTIDE SEQUENCE [LARGE SCALE GENOMIC DNA]</scope>
</reference>
<protein>
    <submittedName>
        <fullName evidence="1">Uncharacterized protein</fullName>
    </submittedName>
</protein>
<sequence length="115" mass="13778">MHRENEINSYTQMDLETQCKVSSQDTKSLCIENKKLIPTPRWISRRNTKCLHRTQSRYASRTRNPYTQMDLETQYKVSSHDTKSLCIEKTKLIPTPRWISRHNAKFLRRIRSCYA</sequence>
<evidence type="ECO:0000313" key="2">
    <source>
        <dbReference type="Proteomes" id="UP001054837"/>
    </source>
</evidence>
<dbReference type="Proteomes" id="UP001054837">
    <property type="component" value="Unassembled WGS sequence"/>
</dbReference>
<keyword evidence="2" id="KW-1185">Reference proteome</keyword>
<dbReference type="EMBL" id="BPLQ01009737">
    <property type="protein sequence ID" value="GIY46282.1"/>
    <property type="molecule type" value="Genomic_DNA"/>
</dbReference>